<protein>
    <submittedName>
        <fullName evidence="3">Uncharacterized protein</fullName>
    </submittedName>
</protein>
<dbReference type="EMBL" id="JH767617">
    <property type="protein sequence ID" value="EON69546.1"/>
    <property type="molecule type" value="Genomic_DNA"/>
</dbReference>
<keyword evidence="2" id="KW-0732">Signal</keyword>
<feature type="compositionally biased region" description="Polar residues" evidence="1">
    <location>
        <begin position="60"/>
        <end position="86"/>
    </location>
</feature>
<feature type="region of interest" description="Disordered" evidence="1">
    <location>
        <begin position="39"/>
        <end position="89"/>
    </location>
</feature>
<dbReference type="RefSeq" id="XP_007784863.1">
    <property type="nucleotide sequence ID" value="XM_007786673.1"/>
</dbReference>
<evidence type="ECO:0000313" key="4">
    <source>
        <dbReference type="Proteomes" id="UP000016924"/>
    </source>
</evidence>
<dbReference type="STRING" id="1168221.R7Z6J2"/>
<dbReference type="PANTHER" id="PTHR37490">
    <property type="entry name" value="EXPRESSED PROTEIN"/>
    <property type="match status" value="1"/>
</dbReference>
<sequence length="421" mass="49234">MPPQRRYIPLLAFATFVLVFVLYRSSSARETWRTLPQHVGMGESIPDDSDDAQPPELVQDYSTGDSARTSKSTLSSHAKPNFQPGTTYPPGHEYSRILVVPRTHDEDISWISEELPEWRTAIYTVDDPLSPLHPPKNKGHEVMVYLSWIIDNYESLPDVAAFMHAHRWSWHNDDILDNDAAQMLRRLSSERVMREGYMNMRCHWDPGCPDWMHPGEVEEDINKQEQTMVAKAWSEIFPLDPIPDVLAQACCAQFALSKLRIRSIPLASFVWYRDWLLKTQLSDYISGRIWEYMWQYIFTGQNVVCPAMQQCYCDGFGVCFGGEQAFNDWFELRYRMRRHEDELREWHEKEKAILDAKADGKVDEAAELEVPESGRDRWLQEQIDHLRLDLEERKQEAFKRGEDPRLRAEECGREWKEGDGF</sequence>
<gene>
    <name evidence="3" type="ORF">W97_08806</name>
</gene>
<dbReference type="eggNOG" id="ENOG502RYM3">
    <property type="taxonomic scope" value="Eukaryota"/>
</dbReference>
<dbReference type="GeneID" id="19906117"/>
<organism evidence="3 4">
    <name type="scientific">Coniosporium apollinis (strain CBS 100218)</name>
    <name type="common">Rock-inhabiting black yeast</name>
    <dbReference type="NCBI Taxonomy" id="1168221"/>
    <lineage>
        <taxon>Eukaryota</taxon>
        <taxon>Fungi</taxon>
        <taxon>Dikarya</taxon>
        <taxon>Ascomycota</taxon>
        <taxon>Pezizomycotina</taxon>
        <taxon>Dothideomycetes</taxon>
        <taxon>Dothideomycetes incertae sedis</taxon>
        <taxon>Coniosporium</taxon>
    </lineage>
</organism>
<accession>R7Z6J2</accession>
<reference evidence="4" key="1">
    <citation type="submission" date="2012-06" db="EMBL/GenBank/DDBJ databases">
        <title>The genome sequence of Coniosporium apollinis CBS 100218.</title>
        <authorList>
            <consortium name="The Broad Institute Genome Sequencing Platform"/>
            <person name="Cuomo C."/>
            <person name="Gorbushina A."/>
            <person name="Noack S."/>
            <person name="Walker B."/>
            <person name="Young S.K."/>
            <person name="Zeng Q."/>
            <person name="Gargeya S."/>
            <person name="Fitzgerald M."/>
            <person name="Haas B."/>
            <person name="Abouelleil A."/>
            <person name="Alvarado L."/>
            <person name="Arachchi H.M."/>
            <person name="Berlin A.M."/>
            <person name="Chapman S.B."/>
            <person name="Goldberg J."/>
            <person name="Griggs A."/>
            <person name="Gujja S."/>
            <person name="Hansen M."/>
            <person name="Howarth C."/>
            <person name="Imamovic A."/>
            <person name="Larimer J."/>
            <person name="McCowan C."/>
            <person name="Montmayeur A."/>
            <person name="Murphy C."/>
            <person name="Neiman D."/>
            <person name="Pearson M."/>
            <person name="Priest M."/>
            <person name="Roberts A."/>
            <person name="Saif S."/>
            <person name="Shea T."/>
            <person name="Sisk P."/>
            <person name="Sykes S."/>
            <person name="Wortman J."/>
            <person name="Nusbaum C."/>
            <person name="Birren B."/>
        </authorList>
    </citation>
    <scope>NUCLEOTIDE SEQUENCE [LARGE SCALE GENOMIC DNA]</scope>
    <source>
        <strain evidence="4">CBS 100218</strain>
    </source>
</reference>
<dbReference type="OrthoDB" id="426718at2759"/>
<evidence type="ECO:0000256" key="2">
    <source>
        <dbReference type="SAM" id="SignalP"/>
    </source>
</evidence>
<feature type="chain" id="PRO_5004461454" evidence="2">
    <location>
        <begin position="29"/>
        <end position="421"/>
    </location>
</feature>
<feature type="signal peptide" evidence="2">
    <location>
        <begin position="1"/>
        <end position="28"/>
    </location>
</feature>
<dbReference type="Pfam" id="PF11913">
    <property type="entry name" value="DUF3431"/>
    <property type="match status" value="1"/>
</dbReference>
<proteinExistence type="predicted"/>
<evidence type="ECO:0000313" key="3">
    <source>
        <dbReference type="EMBL" id="EON69546.1"/>
    </source>
</evidence>
<name>R7Z6J2_CONA1</name>
<dbReference type="OMA" id="SWIIDNY"/>
<dbReference type="InterPro" id="IPR021838">
    <property type="entry name" value="DUF3431"/>
</dbReference>
<dbReference type="HOGENOM" id="CLU_031559_1_2_1"/>
<dbReference type="PANTHER" id="PTHR37490:SF3">
    <property type="entry name" value="DUF3431 DOMAIN CONTAINING PROTEIN"/>
    <property type="match status" value="1"/>
</dbReference>
<dbReference type="Proteomes" id="UP000016924">
    <property type="component" value="Unassembled WGS sequence"/>
</dbReference>
<dbReference type="AlphaFoldDB" id="R7Z6J2"/>
<keyword evidence="4" id="KW-1185">Reference proteome</keyword>
<evidence type="ECO:0000256" key="1">
    <source>
        <dbReference type="SAM" id="MobiDB-lite"/>
    </source>
</evidence>